<feature type="transmembrane region" description="Helical" evidence="1">
    <location>
        <begin position="189"/>
        <end position="210"/>
    </location>
</feature>
<feature type="transmembrane region" description="Helical" evidence="1">
    <location>
        <begin position="345"/>
        <end position="362"/>
    </location>
</feature>
<feature type="transmembrane region" description="Helical" evidence="1">
    <location>
        <begin position="424"/>
        <end position="446"/>
    </location>
</feature>
<dbReference type="OrthoDB" id="2176387at2"/>
<feature type="transmembrane region" description="Helical" evidence="1">
    <location>
        <begin position="400"/>
        <end position="418"/>
    </location>
</feature>
<feature type="transmembrane region" description="Helical" evidence="1">
    <location>
        <begin position="149"/>
        <end position="177"/>
    </location>
</feature>
<feature type="transmembrane region" description="Helical" evidence="1">
    <location>
        <begin position="501"/>
        <end position="521"/>
    </location>
</feature>
<protein>
    <recommendedName>
        <fullName evidence="4">ABC-2 type transport system permease protein</fullName>
    </recommendedName>
</protein>
<organism evidence="2 3">
    <name type="scientific">Aerococcus suis</name>
    <dbReference type="NCBI Taxonomy" id="371602"/>
    <lineage>
        <taxon>Bacteria</taxon>
        <taxon>Bacillati</taxon>
        <taxon>Bacillota</taxon>
        <taxon>Bacilli</taxon>
        <taxon>Lactobacillales</taxon>
        <taxon>Aerococcaceae</taxon>
        <taxon>Aerococcus</taxon>
    </lineage>
</organism>
<keyword evidence="1" id="KW-0812">Transmembrane</keyword>
<feature type="transmembrane region" description="Helical" evidence="1">
    <location>
        <begin position="44"/>
        <end position="68"/>
    </location>
</feature>
<dbReference type="RefSeq" id="WP_084097820.1">
    <property type="nucleotide sequence ID" value="NZ_FWXK01000001.1"/>
</dbReference>
<reference evidence="3" key="1">
    <citation type="submission" date="2017-04" db="EMBL/GenBank/DDBJ databases">
        <authorList>
            <person name="Varghese N."/>
            <person name="Submissions S."/>
        </authorList>
    </citation>
    <scope>NUCLEOTIDE SEQUENCE [LARGE SCALE GENOMIC DNA]</scope>
    <source>
        <strain evidence="3">DSM 21500</strain>
    </source>
</reference>
<feature type="transmembrane region" description="Helical" evidence="1">
    <location>
        <begin position="122"/>
        <end position="143"/>
    </location>
</feature>
<feature type="transmembrane region" description="Helical" evidence="1">
    <location>
        <begin position="244"/>
        <end position="265"/>
    </location>
</feature>
<evidence type="ECO:0000313" key="3">
    <source>
        <dbReference type="Proteomes" id="UP000243884"/>
    </source>
</evidence>
<feature type="transmembrane region" description="Helical" evidence="1">
    <location>
        <begin position="473"/>
        <end position="495"/>
    </location>
</feature>
<evidence type="ECO:0000313" key="2">
    <source>
        <dbReference type="EMBL" id="SMC30578.1"/>
    </source>
</evidence>
<dbReference type="AlphaFoldDB" id="A0A1W1Y4B5"/>
<name>A0A1W1Y4B5_9LACT</name>
<proteinExistence type="predicted"/>
<evidence type="ECO:0000256" key="1">
    <source>
        <dbReference type="SAM" id="Phobius"/>
    </source>
</evidence>
<dbReference type="EMBL" id="FWXK01000001">
    <property type="protein sequence ID" value="SMC30578.1"/>
    <property type="molecule type" value="Genomic_DNA"/>
</dbReference>
<feature type="transmembrane region" description="Helical" evidence="1">
    <location>
        <begin position="311"/>
        <end position="333"/>
    </location>
</feature>
<gene>
    <name evidence="2" type="ORF">SAMN04487984_0213</name>
</gene>
<keyword evidence="1" id="KW-0472">Membrane</keyword>
<evidence type="ECO:0008006" key="4">
    <source>
        <dbReference type="Google" id="ProtNLM"/>
    </source>
</evidence>
<keyword evidence="1" id="KW-1133">Transmembrane helix</keyword>
<feature type="transmembrane region" description="Helical" evidence="1">
    <location>
        <begin position="74"/>
        <end position="101"/>
    </location>
</feature>
<dbReference type="Proteomes" id="UP000243884">
    <property type="component" value="Unassembled WGS sequence"/>
</dbReference>
<accession>A0A1W1Y4B5</accession>
<keyword evidence="3" id="KW-1185">Reference proteome</keyword>
<sequence length="531" mass="60687">MRFSAISTLLKVHMIRGMAPQLTKIRQKNAQKSTDSFINLTPRLLLALGQQLLAGLVIVGVMVGNISLRDYPGIYSHFLLIFGLFLLVTNGQSFLNVVINADDQNEFYPLPFTPSEIFFSKLLSILTFAFPIALTIWLTMWWIPHQLWFGIIAGLLLTIILCTAMMAIGLGFLALGLKIPIIQRHRKGFMYTFYGAIAVAWFMSYLRFILLSVNAPLEQQPLIDMSELPVFKHFYYILSEPTQWQHSLIILVLFVLAIGILYWVIHYEAHHFRAEASKAPRTVKSRQNQTPQNLQSILWKYHFRSLFNRSLAGQIILSEVLFVGVTFIGFIIGDDIQKPLAYLQWHHFGLLIILGVAIAYVLQINASFGRIALSIEKQDYPFMKTLPINRHQYLATKLKAVWVIESVVSSIISILVAISLGIPFYLIPLMLVGTIIGAGVMAFNGFKYDYKHLRLDWGNFQDLFTRSSQWLTLLKFFVGFFGVMILVGGVFFSYYLVDNLIILSCLWVLVVVLFVGLYYWLAVKPFWSKIK</sequence>
<dbReference type="STRING" id="371602.SAMN04487984_0213"/>